<sequence length="98" mass="10952">MSIVDILVFLGAGAMAGAAIASYLKRDARGFKLLVQAFNVVAFYRCFGKRSEGAVECKLKELKSELQDALDHRDKVRAIWRLRKYDTKNLGSGPMRVT</sequence>
<reference evidence="2 3" key="1">
    <citation type="journal article" date="2016" name="Nat. Commun.">
        <title>Thousands of microbial genomes shed light on interconnected biogeochemical processes in an aquifer system.</title>
        <authorList>
            <person name="Anantharaman K."/>
            <person name="Brown C.T."/>
            <person name="Hug L.A."/>
            <person name="Sharon I."/>
            <person name="Castelle C.J."/>
            <person name="Probst A.J."/>
            <person name="Thomas B.C."/>
            <person name="Singh A."/>
            <person name="Wilkins M.J."/>
            <person name="Karaoz U."/>
            <person name="Brodie E.L."/>
            <person name="Williams K.H."/>
            <person name="Hubbard S.S."/>
            <person name="Banfield J.F."/>
        </authorList>
    </citation>
    <scope>NUCLEOTIDE SEQUENCE [LARGE SCALE GENOMIC DNA]</scope>
</reference>
<dbReference type="EMBL" id="MHQV01000038">
    <property type="protein sequence ID" value="OHA10182.1"/>
    <property type="molecule type" value="Genomic_DNA"/>
</dbReference>
<feature type="transmembrane region" description="Helical" evidence="1">
    <location>
        <begin position="6"/>
        <end position="24"/>
    </location>
</feature>
<organism evidence="2 3">
    <name type="scientific">Candidatus Sungbacteria bacterium RIFCSPLOWO2_02_FULL_48_13b</name>
    <dbReference type="NCBI Taxonomy" id="1802283"/>
    <lineage>
        <taxon>Bacteria</taxon>
        <taxon>Candidatus Sungiibacteriota</taxon>
    </lineage>
</organism>
<dbReference type="Proteomes" id="UP000179052">
    <property type="component" value="Unassembled WGS sequence"/>
</dbReference>
<comment type="caution">
    <text evidence="2">The sequence shown here is derived from an EMBL/GenBank/DDBJ whole genome shotgun (WGS) entry which is preliminary data.</text>
</comment>
<evidence type="ECO:0000313" key="3">
    <source>
        <dbReference type="Proteomes" id="UP000179052"/>
    </source>
</evidence>
<proteinExistence type="predicted"/>
<keyword evidence="1" id="KW-0472">Membrane</keyword>
<name>A0A1G2LH81_9BACT</name>
<protein>
    <submittedName>
        <fullName evidence="2">Uncharacterized protein</fullName>
    </submittedName>
</protein>
<dbReference type="AlphaFoldDB" id="A0A1G2LH81"/>
<keyword evidence="1" id="KW-1133">Transmembrane helix</keyword>
<keyword evidence="1" id="KW-0812">Transmembrane</keyword>
<gene>
    <name evidence="2" type="ORF">A3H71_00830</name>
</gene>
<accession>A0A1G2LH81</accession>
<evidence type="ECO:0000313" key="2">
    <source>
        <dbReference type="EMBL" id="OHA10182.1"/>
    </source>
</evidence>
<evidence type="ECO:0000256" key="1">
    <source>
        <dbReference type="SAM" id="Phobius"/>
    </source>
</evidence>